<evidence type="ECO:0000313" key="2">
    <source>
        <dbReference type="Proteomes" id="UP000308600"/>
    </source>
</evidence>
<reference evidence="1 2" key="1">
    <citation type="journal article" date="2019" name="Nat. Ecol. Evol.">
        <title>Megaphylogeny resolves global patterns of mushroom evolution.</title>
        <authorList>
            <person name="Varga T."/>
            <person name="Krizsan K."/>
            <person name="Foldi C."/>
            <person name="Dima B."/>
            <person name="Sanchez-Garcia M."/>
            <person name="Sanchez-Ramirez S."/>
            <person name="Szollosi G.J."/>
            <person name="Szarkandi J.G."/>
            <person name="Papp V."/>
            <person name="Albert L."/>
            <person name="Andreopoulos W."/>
            <person name="Angelini C."/>
            <person name="Antonin V."/>
            <person name="Barry K.W."/>
            <person name="Bougher N.L."/>
            <person name="Buchanan P."/>
            <person name="Buyck B."/>
            <person name="Bense V."/>
            <person name="Catcheside P."/>
            <person name="Chovatia M."/>
            <person name="Cooper J."/>
            <person name="Damon W."/>
            <person name="Desjardin D."/>
            <person name="Finy P."/>
            <person name="Geml J."/>
            <person name="Haridas S."/>
            <person name="Hughes K."/>
            <person name="Justo A."/>
            <person name="Karasinski D."/>
            <person name="Kautmanova I."/>
            <person name="Kiss B."/>
            <person name="Kocsube S."/>
            <person name="Kotiranta H."/>
            <person name="LaButti K.M."/>
            <person name="Lechner B.E."/>
            <person name="Liimatainen K."/>
            <person name="Lipzen A."/>
            <person name="Lukacs Z."/>
            <person name="Mihaltcheva S."/>
            <person name="Morgado L.N."/>
            <person name="Niskanen T."/>
            <person name="Noordeloos M.E."/>
            <person name="Ohm R.A."/>
            <person name="Ortiz-Santana B."/>
            <person name="Ovrebo C."/>
            <person name="Racz N."/>
            <person name="Riley R."/>
            <person name="Savchenko A."/>
            <person name="Shiryaev A."/>
            <person name="Soop K."/>
            <person name="Spirin V."/>
            <person name="Szebenyi C."/>
            <person name="Tomsovsky M."/>
            <person name="Tulloss R.E."/>
            <person name="Uehling J."/>
            <person name="Grigoriev I.V."/>
            <person name="Vagvolgyi C."/>
            <person name="Papp T."/>
            <person name="Martin F.M."/>
            <person name="Miettinen O."/>
            <person name="Hibbett D.S."/>
            <person name="Nagy L.G."/>
        </authorList>
    </citation>
    <scope>NUCLEOTIDE SEQUENCE [LARGE SCALE GENOMIC DNA]</scope>
    <source>
        <strain evidence="1 2">NL-1719</strain>
    </source>
</reference>
<sequence length="125" mass="14049">MRHSSQGKPNPDLWDIEALALPIRRLCITVAVMAAAAVDKAVLPADNIVCFQRFDELRWNSCISNPAACRNPGLEHRMNVTVWWKGSCCGFELKDLRRTPSSKPGESQQSYDTKNMTTRSKVLMV</sequence>
<evidence type="ECO:0000313" key="1">
    <source>
        <dbReference type="EMBL" id="TFK64543.1"/>
    </source>
</evidence>
<dbReference type="Proteomes" id="UP000308600">
    <property type="component" value="Unassembled WGS sequence"/>
</dbReference>
<proteinExistence type="predicted"/>
<dbReference type="EMBL" id="ML208470">
    <property type="protein sequence ID" value="TFK64543.1"/>
    <property type="molecule type" value="Genomic_DNA"/>
</dbReference>
<keyword evidence="2" id="KW-1185">Reference proteome</keyword>
<protein>
    <submittedName>
        <fullName evidence="1">Uncharacterized protein</fullName>
    </submittedName>
</protein>
<name>A0ACD3AFU4_9AGAR</name>
<accession>A0ACD3AFU4</accession>
<gene>
    <name evidence="1" type="ORF">BDN72DRAFT_261473</name>
</gene>
<organism evidence="1 2">
    <name type="scientific">Pluteus cervinus</name>
    <dbReference type="NCBI Taxonomy" id="181527"/>
    <lineage>
        <taxon>Eukaryota</taxon>
        <taxon>Fungi</taxon>
        <taxon>Dikarya</taxon>
        <taxon>Basidiomycota</taxon>
        <taxon>Agaricomycotina</taxon>
        <taxon>Agaricomycetes</taxon>
        <taxon>Agaricomycetidae</taxon>
        <taxon>Agaricales</taxon>
        <taxon>Pluteineae</taxon>
        <taxon>Pluteaceae</taxon>
        <taxon>Pluteus</taxon>
    </lineage>
</organism>